<organism evidence="1 2">
    <name type="scientific">Paracidobacterium acidisoli</name>
    <dbReference type="NCBI Taxonomy" id="2303751"/>
    <lineage>
        <taxon>Bacteria</taxon>
        <taxon>Pseudomonadati</taxon>
        <taxon>Acidobacteriota</taxon>
        <taxon>Terriglobia</taxon>
        <taxon>Terriglobales</taxon>
        <taxon>Acidobacteriaceae</taxon>
        <taxon>Paracidobacterium</taxon>
    </lineage>
</organism>
<accession>A0A372IR26</accession>
<comment type="caution">
    <text evidence="1">The sequence shown here is derived from an EMBL/GenBank/DDBJ whole genome shotgun (WGS) entry which is preliminary data.</text>
</comment>
<dbReference type="EMBL" id="QVQT01000003">
    <property type="protein sequence ID" value="RFU16973.1"/>
    <property type="molecule type" value="Genomic_DNA"/>
</dbReference>
<dbReference type="AlphaFoldDB" id="A0A372IR26"/>
<evidence type="ECO:0000313" key="1">
    <source>
        <dbReference type="EMBL" id="RFU16973.1"/>
    </source>
</evidence>
<name>A0A372IR26_9BACT</name>
<dbReference type="Proteomes" id="UP000264702">
    <property type="component" value="Unassembled WGS sequence"/>
</dbReference>
<keyword evidence="2" id="KW-1185">Reference proteome</keyword>
<protein>
    <submittedName>
        <fullName evidence="1">Uncharacterized protein</fullName>
    </submittedName>
</protein>
<evidence type="ECO:0000313" key="2">
    <source>
        <dbReference type="Proteomes" id="UP000264702"/>
    </source>
</evidence>
<reference evidence="1 2" key="1">
    <citation type="submission" date="2018-08" db="EMBL/GenBank/DDBJ databases">
        <title>Acidipila sp. 4G-K13, an acidobacterium isolated from forest soil.</title>
        <authorList>
            <person name="Gao Z.-H."/>
            <person name="Qiu L.-H."/>
        </authorList>
    </citation>
    <scope>NUCLEOTIDE SEQUENCE [LARGE SCALE GENOMIC DNA]</scope>
    <source>
        <strain evidence="1 2">4G-K13</strain>
    </source>
</reference>
<sequence>MSMGFHGGAEMGYSFPTLAANGGRRRWGTRILWREKMQIPPLRFTAFRFGRDDKGIFFVLMFGRT</sequence>
<gene>
    <name evidence="1" type="ORF">D0Y96_09655</name>
</gene>
<proteinExistence type="predicted"/>